<dbReference type="OrthoDB" id="2157530at2759"/>
<gene>
    <name evidence="2" type="ORF">BJ878DRAFT_476210</name>
</gene>
<dbReference type="InterPro" id="IPR010730">
    <property type="entry name" value="HET"/>
</dbReference>
<dbReference type="AlphaFoldDB" id="A0A9P7ZAX5"/>
<evidence type="ECO:0000259" key="1">
    <source>
        <dbReference type="Pfam" id="PF06985"/>
    </source>
</evidence>
<accession>A0A9P7ZAX5</accession>
<reference evidence="2" key="1">
    <citation type="journal article" date="2021" name="IMA Fungus">
        <title>Genomic characterization of three marine fungi, including Emericellopsis atlantica sp. nov. with signatures of a generalist lifestyle and marine biomass degradation.</title>
        <authorList>
            <person name="Hagestad O.C."/>
            <person name="Hou L."/>
            <person name="Andersen J.H."/>
            <person name="Hansen E.H."/>
            <person name="Altermark B."/>
            <person name="Li C."/>
            <person name="Kuhnert E."/>
            <person name="Cox R.J."/>
            <person name="Crous P.W."/>
            <person name="Spatafora J.W."/>
            <person name="Lail K."/>
            <person name="Amirebrahimi M."/>
            <person name="Lipzen A."/>
            <person name="Pangilinan J."/>
            <person name="Andreopoulos W."/>
            <person name="Hayes R.D."/>
            <person name="Ng V."/>
            <person name="Grigoriev I.V."/>
            <person name="Jackson S.A."/>
            <person name="Sutton T.D.S."/>
            <person name="Dobson A.D.W."/>
            <person name="Rama T."/>
        </authorList>
    </citation>
    <scope>NUCLEOTIDE SEQUENCE</scope>
    <source>
        <strain evidence="2">TRa3180A</strain>
    </source>
</reference>
<name>A0A9P7ZAX5_9HELO</name>
<dbReference type="PANTHER" id="PTHR24148:SF73">
    <property type="entry name" value="HET DOMAIN PROTEIN (AFU_ORTHOLOGUE AFUA_8G01020)"/>
    <property type="match status" value="1"/>
</dbReference>
<dbReference type="Pfam" id="PF06985">
    <property type="entry name" value="HET"/>
    <property type="match status" value="1"/>
</dbReference>
<comment type="caution">
    <text evidence="2">The sequence shown here is derived from an EMBL/GenBank/DDBJ whole genome shotgun (WGS) entry which is preliminary data.</text>
</comment>
<dbReference type="InterPro" id="IPR052895">
    <property type="entry name" value="HetReg/Transcr_Mod"/>
</dbReference>
<dbReference type="Proteomes" id="UP000887226">
    <property type="component" value="Unassembled WGS sequence"/>
</dbReference>
<evidence type="ECO:0000313" key="2">
    <source>
        <dbReference type="EMBL" id="KAG9248724.1"/>
    </source>
</evidence>
<proteinExistence type="predicted"/>
<protein>
    <submittedName>
        <fullName evidence="2">Heterokaryon incompatibility protein-domain-containing protein</fullName>
    </submittedName>
</protein>
<dbReference type="PANTHER" id="PTHR24148">
    <property type="entry name" value="ANKYRIN REPEAT DOMAIN-CONTAINING PROTEIN 39 HOMOLOG-RELATED"/>
    <property type="match status" value="1"/>
</dbReference>
<keyword evidence="3" id="KW-1185">Reference proteome</keyword>
<dbReference type="EMBL" id="MU253744">
    <property type="protein sequence ID" value="KAG9248724.1"/>
    <property type="molecule type" value="Genomic_DNA"/>
</dbReference>
<sequence>MSHTYTQSSVLGEINNSYLPGMYHSSFQPSSSFVEKFRACKDSWIKTHGLKELDLVTGEEADRLECRLSVASLEAIQSYEALSYCWGQNSSGILVDGHDFIIPKNLEEALRKMRFQDKERILWADAICIDQSQVVERNTQVALMADIYRKCDRCLVWLGATNEFDRDTNEMFGSLPELLTALSKKRHLNQPGPPRISPMFGFTNIGLMLLNAVIQEVILSPQSQVLFGSMDMHFSDIVKAVEFIDEHDIGSTFTNDCGIDDLCHCMDRIKLTFIWTELLTLRNRVYQLLKVAPDKHQIEEEQVMAVGKSQQDSHGIVDVLLGVRHRNSTDPRDKFFGALLLVESNGENGSPFKPTTPRMR</sequence>
<feature type="domain" description="Heterokaryon incompatibility" evidence="1">
    <location>
        <begin position="79"/>
        <end position="165"/>
    </location>
</feature>
<evidence type="ECO:0000313" key="3">
    <source>
        <dbReference type="Proteomes" id="UP000887226"/>
    </source>
</evidence>
<organism evidence="2 3">
    <name type="scientific">Calycina marina</name>
    <dbReference type="NCBI Taxonomy" id="1763456"/>
    <lineage>
        <taxon>Eukaryota</taxon>
        <taxon>Fungi</taxon>
        <taxon>Dikarya</taxon>
        <taxon>Ascomycota</taxon>
        <taxon>Pezizomycotina</taxon>
        <taxon>Leotiomycetes</taxon>
        <taxon>Helotiales</taxon>
        <taxon>Pezizellaceae</taxon>
        <taxon>Calycina</taxon>
    </lineage>
</organism>